<dbReference type="Proteomes" id="UP000217790">
    <property type="component" value="Unassembled WGS sequence"/>
</dbReference>
<keyword evidence="3" id="KW-1185">Reference proteome</keyword>
<dbReference type="AlphaFoldDB" id="A0A2H3DWQ5"/>
<feature type="compositionally biased region" description="Pro residues" evidence="1">
    <location>
        <begin position="169"/>
        <end position="178"/>
    </location>
</feature>
<proteinExistence type="predicted"/>
<accession>A0A2H3DWQ5</accession>
<dbReference type="OrthoDB" id="3118798at2759"/>
<dbReference type="EMBL" id="KZ293648">
    <property type="protein sequence ID" value="PBK98294.1"/>
    <property type="molecule type" value="Genomic_DNA"/>
</dbReference>
<feature type="compositionally biased region" description="Basic and acidic residues" evidence="1">
    <location>
        <begin position="27"/>
        <end position="37"/>
    </location>
</feature>
<protein>
    <submittedName>
        <fullName evidence="2">Uncharacterized protein</fullName>
    </submittedName>
</protein>
<dbReference type="InParanoid" id="A0A2H3DWQ5"/>
<feature type="compositionally biased region" description="Polar residues" evidence="1">
    <location>
        <begin position="72"/>
        <end position="107"/>
    </location>
</feature>
<gene>
    <name evidence="2" type="ORF">ARMGADRAFT_1026356</name>
</gene>
<name>A0A2H3DWQ5_ARMGA</name>
<organism evidence="2 3">
    <name type="scientific">Armillaria gallica</name>
    <name type="common">Bulbous honey fungus</name>
    <name type="synonym">Armillaria bulbosa</name>
    <dbReference type="NCBI Taxonomy" id="47427"/>
    <lineage>
        <taxon>Eukaryota</taxon>
        <taxon>Fungi</taxon>
        <taxon>Dikarya</taxon>
        <taxon>Basidiomycota</taxon>
        <taxon>Agaricomycotina</taxon>
        <taxon>Agaricomycetes</taxon>
        <taxon>Agaricomycetidae</taxon>
        <taxon>Agaricales</taxon>
        <taxon>Marasmiineae</taxon>
        <taxon>Physalacriaceae</taxon>
        <taxon>Armillaria</taxon>
    </lineage>
</organism>
<evidence type="ECO:0000256" key="1">
    <source>
        <dbReference type="SAM" id="MobiDB-lite"/>
    </source>
</evidence>
<evidence type="ECO:0000313" key="2">
    <source>
        <dbReference type="EMBL" id="PBK98294.1"/>
    </source>
</evidence>
<feature type="region of interest" description="Disordered" evidence="1">
    <location>
        <begin position="1"/>
        <end position="222"/>
    </location>
</feature>
<reference evidence="3" key="1">
    <citation type="journal article" date="2017" name="Nat. Ecol. Evol.">
        <title>Genome expansion and lineage-specific genetic innovations in the forest pathogenic fungi Armillaria.</title>
        <authorList>
            <person name="Sipos G."/>
            <person name="Prasanna A.N."/>
            <person name="Walter M.C."/>
            <person name="O'Connor E."/>
            <person name="Balint B."/>
            <person name="Krizsan K."/>
            <person name="Kiss B."/>
            <person name="Hess J."/>
            <person name="Varga T."/>
            <person name="Slot J."/>
            <person name="Riley R."/>
            <person name="Boka B."/>
            <person name="Rigling D."/>
            <person name="Barry K."/>
            <person name="Lee J."/>
            <person name="Mihaltcheva S."/>
            <person name="LaButti K."/>
            <person name="Lipzen A."/>
            <person name="Waldron R."/>
            <person name="Moloney N.M."/>
            <person name="Sperisen C."/>
            <person name="Kredics L."/>
            <person name="Vagvoelgyi C."/>
            <person name="Patrignani A."/>
            <person name="Fitzpatrick D."/>
            <person name="Nagy I."/>
            <person name="Doyle S."/>
            <person name="Anderson J.B."/>
            <person name="Grigoriev I.V."/>
            <person name="Gueldener U."/>
            <person name="Muensterkoetter M."/>
            <person name="Nagy L.G."/>
        </authorList>
    </citation>
    <scope>NUCLEOTIDE SEQUENCE [LARGE SCALE GENOMIC DNA]</scope>
    <source>
        <strain evidence="3">Ar21-2</strain>
    </source>
</reference>
<sequence length="222" mass="25119">MSDQNPDQDWLARALQNMNQPPSPPAIRDENTTDHNPFRRSTRGTYGLRQTHGQERRTNTPPWAGGSERPFSLSSTYSGTNPWGVPSSTYTLPLNYPTNPQHETQYPRTRRQIPAPFPGRIQGHYDQRSVIASPSPRRPDNAAQLGRLAYQSRSPRYTGDGHRRILTPTPTPMSPDPLNPQGEPNPLDLPEESPFNPRGQDYEWNQLEQVDRDILGPYATEA</sequence>
<evidence type="ECO:0000313" key="3">
    <source>
        <dbReference type="Proteomes" id="UP000217790"/>
    </source>
</evidence>